<evidence type="ECO:0000259" key="6">
    <source>
        <dbReference type="Pfam" id="PF00172"/>
    </source>
</evidence>
<dbReference type="CDD" id="cd00067">
    <property type="entry name" value="GAL4"/>
    <property type="match status" value="1"/>
</dbReference>
<dbReference type="InterPro" id="IPR001138">
    <property type="entry name" value="Zn2Cys6_DnaBD"/>
</dbReference>
<feature type="compositionally biased region" description="Pro residues" evidence="5">
    <location>
        <begin position="441"/>
        <end position="454"/>
    </location>
</feature>
<keyword evidence="3" id="KW-0804">Transcription</keyword>
<keyword evidence="1" id="KW-0805">Transcription regulation</keyword>
<dbReference type="AlphaFoldDB" id="A0A1L9RYQ1"/>
<dbReference type="RefSeq" id="XP_040693735.1">
    <property type="nucleotide sequence ID" value="XM_040832241.1"/>
</dbReference>
<dbReference type="GO" id="GO:0008270">
    <property type="term" value="F:zinc ion binding"/>
    <property type="evidence" value="ECO:0007669"/>
    <property type="project" value="InterPro"/>
</dbReference>
<dbReference type="GO" id="GO:0003677">
    <property type="term" value="F:DNA binding"/>
    <property type="evidence" value="ECO:0007669"/>
    <property type="project" value="UniProtKB-KW"/>
</dbReference>
<dbReference type="EMBL" id="KV878209">
    <property type="protein sequence ID" value="OJJ40059.1"/>
    <property type="molecule type" value="Genomic_DNA"/>
</dbReference>
<dbReference type="SUPFAM" id="SSF57701">
    <property type="entry name" value="Zn2/Cys6 DNA-binding domain"/>
    <property type="match status" value="1"/>
</dbReference>
<evidence type="ECO:0000256" key="1">
    <source>
        <dbReference type="ARBA" id="ARBA00023015"/>
    </source>
</evidence>
<dbReference type="GeneID" id="63748089"/>
<reference evidence="8" key="1">
    <citation type="journal article" date="2017" name="Genome Biol.">
        <title>Comparative genomics reveals high biological diversity and specific adaptations in the industrially and medically important fungal genus Aspergillus.</title>
        <authorList>
            <person name="de Vries R.P."/>
            <person name="Riley R."/>
            <person name="Wiebenga A."/>
            <person name="Aguilar-Osorio G."/>
            <person name="Amillis S."/>
            <person name="Uchima C.A."/>
            <person name="Anderluh G."/>
            <person name="Asadollahi M."/>
            <person name="Askin M."/>
            <person name="Barry K."/>
            <person name="Battaglia E."/>
            <person name="Bayram O."/>
            <person name="Benocci T."/>
            <person name="Braus-Stromeyer S.A."/>
            <person name="Caldana C."/>
            <person name="Canovas D."/>
            <person name="Cerqueira G.C."/>
            <person name="Chen F."/>
            <person name="Chen W."/>
            <person name="Choi C."/>
            <person name="Clum A."/>
            <person name="Dos Santos R.A."/>
            <person name="Damasio A.R."/>
            <person name="Diallinas G."/>
            <person name="Emri T."/>
            <person name="Fekete E."/>
            <person name="Flipphi M."/>
            <person name="Freyberg S."/>
            <person name="Gallo A."/>
            <person name="Gournas C."/>
            <person name="Habgood R."/>
            <person name="Hainaut M."/>
            <person name="Harispe M.L."/>
            <person name="Henrissat B."/>
            <person name="Hilden K.S."/>
            <person name="Hope R."/>
            <person name="Hossain A."/>
            <person name="Karabika E."/>
            <person name="Karaffa L."/>
            <person name="Karanyi Z."/>
            <person name="Krasevec N."/>
            <person name="Kuo A."/>
            <person name="Kusch H."/>
            <person name="LaButti K."/>
            <person name="Lagendijk E.L."/>
            <person name="Lapidus A."/>
            <person name="Levasseur A."/>
            <person name="Lindquist E."/>
            <person name="Lipzen A."/>
            <person name="Logrieco A.F."/>
            <person name="MacCabe A."/>
            <person name="Maekelae M.R."/>
            <person name="Malavazi I."/>
            <person name="Melin P."/>
            <person name="Meyer V."/>
            <person name="Mielnichuk N."/>
            <person name="Miskei M."/>
            <person name="Molnar A.P."/>
            <person name="Mule G."/>
            <person name="Ngan C.Y."/>
            <person name="Orejas M."/>
            <person name="Orosz E."/>
            <person name="Ouedraogo J.P."/>
            <person name="Overkamp K.M."/>
            <person name="Park H.-S."/>
            <person name="Perrone G."/>
            <person name="Piumi F."/>
            <person name="Punt P.J."/>
            <person name="Ram A.F."/>
            <person name="Ramon A."/>
            <person name="Rauscher S."/>
            <person name="Record E."/>
            <person name="Riano-Pachon D.M."/>
            <person name="Robert V."/>
            <person name="Roehrig J."/>
            <person name="Ruller R."/>
            <person name="Salamov A."/>
            <person name="Salih N.S."/>
            <person name="Samson R.A."/>
            <person name="Sandor E."/>
            <person name="Sanguinetti M."/>
            <person name="Schuetze T."/>
            <person name="Sepcic K."/>
            <person name="Shelest E."/>
            <person name="Sherlock G."/>
            <person name="Sophianopoulou V."/>
            <person name="Squina F.M."/>
            <person name="Sun H."/>
            <person name="Susca A."/>
            <person name="Todd R.B."/>
            <person name="Tsang A."/>
            <person name="Unkles S.E."/>
            <person name="van de Wiele N."/>
            <person name="van Rossen-Uffink D."/>
            <person name="Oliveira J.V."/>
            <person name="Vesth T.C."/>
            <person name="Visser J."/>
            <person name="Yu J.-H."/>
            <person name="Zhou M."/>
            <person name="Andersen M.R."/>
            <person name="Archer D.B."/>
            <person name="Baker S.E."/>
            <person name="Benoit I."/>
            <person name="Brakhage A.A."/>
            <person name="Braus G.H."/>
            <person name="Fischer R."/>
            <person name="Frisvad J.C."/>
            <person name="Goldman G.H."/>
            <person name="Houbraken J."/>
            <person name="Oakley B."/>
            <person name="Pocsi I."/>
            <person name="Scazzocchio C."/>
            <person name="Seiboth B."/>
            <person name="vanKuyk P.A."/>
            <person name="Wortman J."/>
            <person name="Dyer P.S."/>
            <person name="Grigoriev I.V."/>
        </authorList>
    </citation>
    <scope>NUCLEOTIDE SEQUENCE [LARGE SCALE GENOMIC DNA]</scope>
    <source>
        <strain evidence="8">DTO 134E9</strain>
    </source>
</reference>
<evidence type="ECO:0000256" key="3">
    <source>
        <dbReference type="ARBA" id="ARBA00023163"/>
    </source>
</evidence>
<dbReference type="GO" id="GO:0000981">
    <property type="term" value="F:DNA-binding transcription factor activity, RNA polymerase II-specific"/>
    <property type="evidence" value="ECO:0007669"/>
    <property type="project" value="InterPro"/>
</dbReference>
<protein>
    <recommendedName>
        <fullName evidence="6">Zn(2)-C6 fungal-type domain-containing protein</fullName>
    </recommendedName>
</protein>
<dbReference type="PANTHER" id="PTHR38111">
    <property type="entry name" value="ZN(2)-C6 FUNGAL-TYPE DOMAIN-CONTAINING PROTEIN-RELATED"/>
    <property type="match status" value="1"/>
</dbReference>
<evidence type="ECO:0000256" key="5">
    <source>
        <dbReference type="SAM" id="MobiDB-lite"/>
    </source>
</evidence>
<sequence length="496" mass="55156">MVQVARGCQRCFDAHARCDGKPPCSRCRHLGLSCPGHNRIVKHHNESRPLQLRCRSGHSYSLSPSPSPSSSSSSSSDSHSKALIPQRSGRPSPQHELEPLTIDETLSPSLSTRVISSQQTRVFTDFILSSFPCYFKCTEKRVSVNWVAYVDTRRGSKNSCFDWAVRACTTTYTGFLQNDRRYMDGAREFYIRSLRGLAGLLSDINTAKSDEALATAICLSVFEKHNCTTPSSWLRHAKGIETLMQLRGPGAHIHGFGRSMYIVYRNFLVTAAMISGEACFLEEPEWQALNEQIVSDNAKQPDSLAYTEVAERGFREVTKIPGYVKRVRDLLVLPQKKQSKLRKPLLLSILGTRAALRGIHTEFGVSISMVRAGHGHKEDFIGPLPQYFFDGFSRHSIRGIRSGMLILNYLVILLDPKQRTEIEAENEILSDGIRSDSLPATPEPTAPLSPPSTPGKPKLLIQSLIGPDTKQPPTTDWMDRIVTTMGMDGVRVSLLG</sequence>
<dbReference type="InterPro" id="IPR053178">
    <property type="entry name" value="Osmoadaptation_assoc"/>
</dbReference>
<evidence type="ECO:0000256" key="2">
    <source>
        <dbReference type="ARBA" id="ARBA00023125"/>
    </source>
</evidence>
<dbReference type="InterPro" id="IPR036864">
    <property type="entry name" value="Zn2-C6_fun-type_DNA-bd_sf"/>
</dbReference>
<feature type="domain" description="Zn(2)-C6 fungal-type" evidence="6">
    <location>
        <begin position="7"/>
        <end position="35"/>
    </location>
</feature>
<keyword evidence="4" id="KW-0539">Nucleus</keyword>
<organism evidence="7 8">
    <name type="scientific">Aspergillus wentii DTO 134E9</name>
    <dbReference type="NCBI Taxonomy" id="1073089"/>
    <lineage>
        <taxon>Eukaryota</taxon>
        <taxon>Fungi</taxon>
        <taxon>Dikarya</taxon>
        <taxon>Ascomycota</taxon>
        <taxon>Pezizomycotina</taxon>
        <taxon>Eurotiomycetes</taxon>
        <taxon>Eurotiomycetidae</taxon>
        <taxon>Eurotiales</taxon>
        <taxon>Aspergillaceae</taxon>
        <taxon>Aspergillus</taxon>
        <taxon>Aspergillus subgen. Cremei</taxon>
    </lineage>
</organism>
<feature type="region of interest" description="Disordered" evidence="5">
    <location>
        <begin position="57"/>
        <end position="102"/>
    </location>
</feature>
<feature type="region of interest" description="Disordered" evidence="5">
    <location>
        <begin position="433"/>
        <end position="460"/>
    </location>
</feature>
<accession>A0A1L9RYQ1</accession>
<evidence type="ECO:0000313" key="8">
    <source>
        <dbReference type="Proteomes" id="UP000184383"/>
    </source>
</evidence>
<dbReference type="Pfam" id="PF00172">
    <property type="entry name" value="Zn_clus"/>
    <property type="match status" value="1"/>
</dbReference>
<dbReference type="STRING" id="1073089.A0A1L9RYQ1"/>
<name>A0A1L9RYQ1_ASPWE</name>
<evidence type="ECO:0000313" key="7">
    <source>
        <dbReference type="EMBL" id="OJJ40059.1"/>
    </source>
</evidence>
<dbReference type="PANTHER" id="PTHR38111:SF10">
    <property type="entry name" value="C6 FINGER DOMAIN-CONTAINING PROTEIN"/>
    <property type="match status" value="1"/>
</dbReference>
<gene>
    <name evidence="7" type="ORF">ASPWEDRAFT_190298</name>
</gene>
<evidence type="ECO:0000256" key="4">
    <source>
        <dbReference type="ARBA" id="ARBA00023242"/>
    </source>
</evidence>
<dbReference type="VEuPathDB" id="FungiDB:ASPWEDRAFT_190298"/>
<keyword evidence="8" id="KW-1185">Reference proteome</keyword>
<feature type="compositionally biased region" description="Low complexity" evidence="5">
    <location>
        <begin position="57"/>
        <end position="77"/>
    </location>
</feature>
<proteinExistence type="predicted"/>
<dbReference type="Proteomes" id="UP000184383">
    <property type="component" value="Unassembled WGS sequence"/>
</dbReference>
<keyword evidence="2" id="KW-0238">DNA-binding</keyword>
<dbReference type="OrthoDB" id="191686at2759"/>